<feature type="transmembrane region" description="Helical" evidence="10">
    <location>
        <begin position="386"/>
        <end position="408"/>
    </location>
</feature>
<feature type="transmembrane region" description="Helical" evidence="10">
    <location>
        <begin position="147"/>
        <end position="168"/>
    </location>
</feature>
<proteinExistence type="inferred from homology"/>
<comment type="subcellular location">
    <subcellularLocation>
        <location evidence="10">Cell membrane</location>
        <topology evidence="10">Multi-pass membrane protein</topology>
    </subcellularLocation>
    <subcellularLocation>
        <location evidence="1 12">Membrane</location>
        <topology evidence="1 12">Multi-pass membrane protein</topology>
    </subcellularLocation>
</comment>
<feature type="transmembrane region" description="Helical" evidence="10">
    <location>
        <begin position="327"/>
        <end position="346"/>
    </location>
</feature>
<dbReference type="GO" id="GO:0065002">
    <property type="term" value="P:intracellular protein transmembrane transport"/>
    <property type="evidence" value="ECO:0007669"/>
    <property type="project" value="UniProtKB-UniRule"/>
</dbReference>
<comment type="similarity">
    <text evidence="2 10 13">Belongs to the SecY/SEC61-alpha family.</text>
</comment>
<comment type="function">
    <text evidence="10 11">The central subunit of the protein translocation channel SecYEG. Consists of two halves formed by TMs 1-5 and 6-10. These two domains form a lateral gate at the front which open onto the bilayer between TMs 2 and 7, and are clamped together by SecE at the back. The channel is closed by both a pore ring composed of hydrophobic SecY resides and a short helix (helix 2A) on the extracellular side of the membrane which forms a plug. The plug probably moves laterally to allow the channel to open. The ring and the pore may move independently.</text>
</comment>
<evidence type="ECO:0000256" key="5">
    <source>
        <dbReference type="ARBA" id="ARBA00022927"/>
    </source>
</evidence>
<evidence type="ECO:0000256" key="8">
    <source>
        <dbReference type="ARBA" id="ARBA00023136"/>
    </source>
</evidence>
<dbReference type="Gene3D" id="1.10.3370.10">
    <property type="entry name" value="SecY subunit domain"/>
    <property type="match status" value="1"/>
</dbReference>
<comment type="caution">
    <text evidence="14">The sequence shown here is derived from an EMBL/GenBank/DDBJ whole genome shotgun (WGS) entry which is preliminary data.</text>
</comment>
<evidence type="ECO:0000256" key="11">
    <source>
        <dbReference type="RuleBase" id="RU000537"/>
    </source>
</evidence>
<dbReference type="NCBIfam" id="TIGR00967">
    <property type="entry name" value="3a0501s007"/>
    <property type="match status" value="1"/>
</dbReference>
<evidence type="ECO:0000256" key="3">
    <source>
        <dbReference type="ARBA" id="ARBA00022448"/>
    </source>
</evidence>
<dbReference type="InterPro" id="IPR026593">
    <property type="entry name" value="SecY"/>
</dbReference>
<dbReference type="InterPro" id="IPR030659">
    <property type="entry name" value="SecY_CS"/>
</dbReference>
<evidence type="ECO:0000256" key="10">
    <source>
        <dbReference type="HAMAP-Rule" id="MF_01465"/>
    </source>
</evidence>
<dbReference type="Pfam" id="PF00344">
    <property type="entry name" value="SecY"/>
    <property type="match status" value="1"/>
</dbReference>
<comment type="subunit">
    <text evidence="10">Component of the Sec protein translocase complex. Heterotrimer consisting of SecY, SecE and SecG subunits. The heterotrimers can form oligomers, although 1 heterotrimer is thought to be able to translocate proteins. Interacts with the ribosome. Interacts with SecDF, and other proteins may be involved. Interacts with SecA.</text>
</comment>
<dbReference type="SUPFAM" id="SSF103491">
    <property type="entry name" value="Preprotein translocase SecY subunit"/>
    <property type="match status" value="1"/>
</dbReference>
<evidence type="ECO:0000256" key="12">
    <source>
        <dbReference type="RuleBase" id="RU003484"/>
    </source>
</evidence>
<dbReference type="InterPro" id="IPR023201">
    <property type="entry name" value="SecY_dom_sf"/>
</dbReference>
<name>A0A8J6M8W3_9FIRM</name>
<comment type="caution">
    <text evidence="10">Lacks conserved residue(s) required for the propagation of feature annotation.</text>
</comment>
<dbReference type="RefSeq" id="WP_173023916.1">
    <property type="nucleotide sequence ID" value="NZ_JACOPQ010000017.1"/>
</dbReference>
<dbReference type="PRINTS" id="PR00303">
    <property type="entry name" value="SECYTRNLCASE"/>
</dbReference>
<keyword evidence="4 10" id="KW-0812">Transmembrane</keyword>
<keyword evidence="10" id="KW-1003">Cell membrane</keyword>
<evidence type="ECO:0000256" key="13">
    <source>
        <dbReference type="RuleBase" id="RU004349"/>
    </source>
</evidence>
<evidence type="ECO:0000256" key="9">
    <source>
        <dbReference type="ARBA" id="ARBA00039733"/>
    </source>
</evidence>
<dbReference type="PROSITE" id="PS00755">
    <property type="entry name" value="SECY_1"/>
    <property type="match status" value="1"/>
</dbReference>
<keyword evidence="3 10" id="KW-0813">Transport</keyword>
<evidence type="ECO:0000256" key="1">
    <source>
        <dbReference type="ARBA" id="ARBA00004141"/>
    </source>
</evidence>
<dbReference type="FunFam" id="1.10.3370.10:FF:000001">
    <property type="entry name" value="Preprotein translocase subunit SecY"/>
    <property type="match status" value="1"/>
</dbReference>
<evidence type="ECO:0000256" key="4">
    <source>
        <dbReference type="ARBA" id="ARBA00022692"/>
    </source>
</evidence>
<feature type="transmembrane region" description="Helical" evidence="10">
    <location>
        <begin position="118"/>
        <end position="141"/>
    </location>
</feature>
<feature type="transmembrane region" description="Helical" evidence="10">
    <location>
        <begin position="294"/>
        <end position="315"/>
    </location>
</feature>
<evidence type="ECO:0000256" key="2">
    <source>
        <dbReference type="ARBA" id="ARBA00005751"/>
    </source>
</evidence>
<keyword evidence="15" id="KW-1185">Reference proteome</keyword>
<feature type="transmembrane region" description="Helical" evidence="10">
    <location>
        <begin position="175"/>
        <end position="193"/>
    </location>
</feature>
<keyword evidence="6 10" id="KW-1133">Transmembrane helix</keyword>
<evidence type="ECO:0000256" key="7">
    <source>
        <dbReference type="ARBA" id="ARBA00023010"/>
    </source>
</evidence>
<dbReference type="HAMAP" id="MF_01465">
    <property type="entry name" value="SecY"/>
    <property type="match status" value="1"/>
</dbReference>
<dbReference type="Proteomes" id="UP000607645">
    <property type="component" value="Unassembled WGS sequence"/>
</dbReference>
<dbReference type="PROSITE" id="PS00756">
    <property type="entry name" value="SECY_2"/>
    <property type="match status" value="1"/>
</dbReference>
<reference evidence="14" key="1">
    <citation type="submission" date="2020-08" db="EMBL/GenBank/DDBJ databases">
        <title>Genome public.</title>
        <authorList>
            <person name="Liu C."/>
            <person name="Sun Q."/>
        </authorList>
    </citation>
    <scope>NUCLEOTIDE SEQUENCE</scope>
    <source>
        <strain evidence="14">NSJ-52</strain>
    </source>
</reference>
<keyword evidence="7 10" id="KW-0811">Translocation</keyword>
<dbReference type="AlphaFoldDB" id="A0A8J6M8W3"/>
<dbReference type="InterPro" id="IPR002208">
    <property type="entry name" value="SecY/SEC61-alpha"/>
</dbReference>
<evidence type="ECO:0000256" key="6">
    <source>
        <dbReference type="ARBA" id="ARBA00022989"/>
    </source>
</evidence>
<keyword evidence="8 10" id="KW-0472">Membrane</keyword>
<dbReference type="PANTHER" id="PTHR10906">
    <property type="entry name" value="SECY/SEC61-ALPHA FAMILY MEMBER"/>
    <property type="match status" value="1"/>
</dbReference>
<organism evidence="14 15">
    <name type="scientific">Lawsonibacter faecis</name>
    <dbReference type="NCBI Taxonomy" id="2763052"/>
    <lineage>
        <taxon>Bacteria</taxon>
        <taxon>Bacillati</taxon>
        <taxon>Bacillota</taxon>
        <taxon>Clostridia</taxon>
        <taxon>Eubacteriales</taxon>
        <taxon>Oscillospiraceae</taxon>
        <taxon>Lawsonibacter</taxon>
    </lineage>
</organism>
<dbReference type="GO" id="GO:0006605">
    <property type="term" value="P:protein targeting"/>
    <property type="evidence" value="ECO:0007669"/>
    <property type="project" value="UniProtKB-UniRule"/>
</dbReference>
<keyword evidence="5 10" id="KW-0653">Protein transport</keyword>
<evidence type="ECO:0000313" key="14">
    <source>
        <dbReference type="EMBL" id="MBC5738572.1"/>
    </source>
</evidence>
<protein>
    <recommendedName>
        <fullName evidence="9 10">Protein translocase subunit SecY</fullName>
    </recommendedName>
</protein>
<dbReference type="GO" id="GO:0043952">
    <property type="term" value="P:protein transport by the Sec complex"/>
    <property type="evidence" value="ECO:0007669"/>
    <property type="project" value="UniProtKB-UniRule"/>
</dbReference>
<evidence type="ECO:0000313" key="15">
    <source>
        <dbReference type="Proteomes" id="UP000607645"/>
    </source>
</evidence>
<sequence>MIKTIRNAWAIPELRKKILFTIFALLIFRLGSSVPVPWIETAALGQYLESMSGSIFGLINAMSGNAFSMATVFALGVQPYINSSIIIQLLTVAIPALERMQKEGGEEGRKKLAAITRYTTVAIALLQGFGYFSLINANGLISGDINTVLAGFIIVLSFTAGSAFIMWLGEQITEFGIGNGISIILFAGIVSRFPSMLEGLITGVQRWSMHLGESDLAAMGETSRKAFENSIVHPAIIPVVVIGMLALVVFIVFINDSERRIPVQYAKRVVGRKMYGGQSSHIPMKVNMSGVMPIIFAQAIASLPATIAAFIPGGSESGFMKVFDSNGIVYAVVYFLLILGFSYFYATMQFNPIEVANNLKKNGGFVPGFRPGKPTADFIHKVLNKITLFGAIYLAIIALLPIITSNIINGVSHSAMGRSLSIGGTSIIIVVGVALETVKAMEAQMLMRHYKGFLE</sequence>
<feature type="transmembrane region" description="Helical" evidence="10">
    <location>
        <begin position="420"/>
        <end position="438"/>
    </location>
</feature>
<feature type="transmembrane region" description="Helical" evidence="10">
    <location>
        <begin position="231"/>
        <end position="254"/>
    </location>
</feature>
<dbReference type="EMBL" id="JACOPQ010000017">
    <property type="protein sequence ID" value="MBC5738572.1"/>
    <property type="molecule type" value="Genomic_DNA"/>
</dbReference>
<accession>A0A8J6M8W3</accession>
<dbReference type="PIRSF" id="PIRSF004557">
    <property type="entry name" value="SecY"/>
    <property type="match status" value="1"/>
</dbReference>
<dbReference type="GO" id="GO:0005886">
    <property type="term" value="C:plasma membrane"/>
    <property type="evidence" value="ECO:0007669"/>
    <property type="project" value="UniProtKB-SubCell"/>
</dbReference>
<gene>
    <name evidence="10 14" type="primary">secY</name>
    <name evidence="14" type="ORF">H8S62_16280</name>
</gene>